<comment type="cofactor">
    <cofactor evidence="10">
        <name>Zn(2+)</name>
        <dbReference type="ChEBI" id="CHEBI:29105"/>
    </cofactor>
    <text evidence="10">Binds 1 zinc ion per subunit.</text>
</comment>
<evidence type="ECO:0000256" key="5">
    <source>
        <dbReference type="ARBA" id="ARBA00022741"/>
    </source>
</evidence>
<dbReference type="HAMAP" id="MF_01820">
    <property type="entry name" value="GTPase_RsgA"/>
    <property type="match status" value="1"/>
</dbReference>
<evidence type="ECO:0000256" key="7">
    <source>
        <dbReference type="ARBA" id="ARBA00022833"/>
    </source>
</evidence>
<dbReference type="EC" id="3.6.1.-" evidence="10"/>
<evidence type="ECO:0000256" key="4">
    <source>
        <dbReference type="ARBA" id="ARBA00022730"/>
    </source>
</evidence>
<evidence type="ECO:0000256" key="8">
    <source>
        <dbReference type="ARBA" id="ARBA00022884"/>
    </source>
</evidence>
<feature type="domain" description="CP-type G" evidence="12">
    <location>
        <begin position="109"/>
        <end position="265"/>
    </location>
</feature>
<keyword evidence="8 10" id="KW-0694">RNA-binding</keyword>
<dbReference type="InterPro" id="IPR030378">
    <property type="entry name" value="G_CP_dom"/>
</dbReference>
<evidence type="ECO:0000256" key="3">
    <source>
        <dbReference type="ARBA" id="ARBA00022723"/>
    </source>
</evidence>
<name>A0ABX8JRI2_9BACT</name>
<dbReference type="Proteomes" id="UP000683493">
    <property type="component" value="Chromosome"/>
</dbReference>
<dbReference type="Pfam" id="PF03193">
    <property type="entry name" value="RsgA_GTPase"/>
    <property type="match status" value="1"/>
</dbReference>
<feature type="binding site" evidence="10">
    <location>
        <position position="293"/>
    </location>
    <ligand>
        <name>Zn(2+)</name>
        <dbReference type="ChEBI" id="CHEBI:29105"/>
    </ligand>
</feature>
<dbReference type="EMBL" id="CP076724">
    <property type="protein sequence ID" value="QWV99751.1"/>
    <property type="molecule type" value="Genomic_DNA"/>
</dbReference>
<comment type="function">
    <text evidence="10">One of several proteins that assist in the late maturation steps of the functional core of the 30S ribosomal subunit. Helps release RbfA from mature subunits. May play a role in the assembly of ribosomal proteins into the subunit. Circularly permuted GTPase that catalyzes slow GTP hydrolysis, GTPase activity is stimulated by the 30S ribosomal subunit.</text>
</comment>
<keyword evidence="1 10" id="KW-0963">Cytoplasm</keyword>
<evidence type="ECO:0000259" key="12">
    <source>
        <dbReference type="PROSITE" id="PS51721"/>
    </source>
</evidence>
<feature type="binding site" evidence="10">
    <location>
        <begin position="154"/>
        <end position="157"/>
    </location>
    <ligand>
        <name>GTP</name>
        <dbReference type="ChEBI" id="CHEBI:37565"/>
    </ligand>
</feature>
<evidence type="ECO:0000259" key="11">
    <source>
        <dbReference type="PROSITE" id="PS50936"/>
    </source>
</evidence>
<dbReference type="InterPro" id="IPR010914">
    <property type="entry name" value="RsgA_GTPase_dom"/>
</dbReference>
<evidence type="ECO:0000256" key="2">
    <source>
        <dbReference type="ARBA" id="ARBA00022517"/>
    </source>
</evidence>
<evidence type="ECO:0000313" key="13">
    <source>
        <dbReference type="EMBL" id="QWV99751.1"/>
    </source>
</evidence>
<keyword evidence="7 10" id="KW-0862">Zinc</keyword>
<dbReference type="PANTHER" id="PTHR32120">
    <property type="entry name" value="SMALL RIBOSOMAL SUBUNIT BIOGENESIS GTPASE RSGA"/>
    <property type="match status" value="1"/>
</dbReference>
<comment type="subcellular location">
    <subcellularLocation>
        <location evidence="10">Cytoplasm</location>
    </subcellularLocation>
</comment>
<feature type="domain" description="EngC GTPase" evidence="11">
    <location>
        <begin position="115"/>
        <end position="263"/>
    </location>
</feature>
<dbReference type="PROSITE" id="PS50936">
    <property type="entry name" value="ENGC_GTPASE"/>
    <property type="match status" value="1"/>
</dbReference>
<keyword evidence="14" id="KW-1185">Reference proteome</keyword>
<evidence type="ECO:0000256" key="1">
    <source>
        <dbReference type="ARBA" id="ARBA00022490"/>
    </source>
</evidence>
<feature type="binding site" evidence="10">
    <location>
        <begin position="208"/>
        <end position="216"/>
    </location>
    <ligand>
        <name>GTP</name>
        <dbReference type="ChEBI" id="CHEBI:37565"/>
    </ligand>
</feature>
<evidence type="ECO:0000256" key="10">
    <source>
        <dbReference type="HAMAP-Rule" id="MF_01820"/>
    </source>
</evidence>
<organism evidence="13 14">
    <name type="scientific">Geomonas diazotrophica</name>
    <dbReference type="NCBI Taxonomy" id="2843197"/>
    <lineage>
        <taxon>Bacteria</taxon>
        <taxon>Pseudomonadati</taxon>
        <taxon>Thermodesulfobacteriota</taxon>
        <taxon>Desulfuromonadia</taxon>
        <taxon>Geobacterales</taxon>
        <taxon>Geobacteraceae</taxon>
        <taxon>Geomonas</taxon>
    </lineage>
</organism>
<dbReference type="PROSITE" id="PS51721">
    <property type="entry name" value="G_CP"/>
    <property type="match status" value="1"/>
</dbReference>
<gene>
    <name evidence="10 13" type="primary">rsgA</name>
    <name evidence="13" type="ORF">KP005_12275</name>
</gene>
<feature type="binding site" evidence="10">
    <location>
        <position position="288"/>
    </location>
    <ligand>
        <name>Zn(2+)</name>
        <dbReference type="ChEBI" id="CHEBI:29105"/>
    </ligand>
</feature>
<reference evidence="13 14" key="1">
    <citation type="submission" date="2021-06" db="EMBL/GenBank/DDBJ databases">
        <title>Gemonas diversity in paddy soil.</title>
        <authorList>
            <person name="Liu G."/>
        </authorList>
    </citation>
    <scope>NUCLEOTIDE SEQUENCE [LARGE SCALE GENOMIC DNA]</scope>
    <source>
        <strain evidence="13 14">RG29</strain>
    </source>
</reference>
<keyword evidence="3 10" id="KW-0479">Metal-binding</keyword>
<keyword evidence="9 10" id="KW-0342">GTP-binding</keyword>
<dbReference type="NCBIfam" id="TIGR00157">
    <property type="entry name" value="ribosome small subunit-dependent GTPase A"/>
    <property type="match status" value="1"/>
</dbReference>
<protein>
    <recommendedName>
        <fullName evidence="10">Small ribosomal subunit biogenesis GTPase RsgA</fullName>
        <ecNumber evidence="10">3.6.1.-</ecNumber>
    </recommendedName>
</protein>
<keyword evidence="2 10" id="KW-0690">Ribosome biogenesis</keyword>
<accession>A0ABX8JRI2</accession>
<comment type="similarity">
    <text evidence="10">Belongs to the TRAFAC class YlqF/YawG GTPase family. RsgA subfamily.</text>
</comment>
<keyword evidence="6 10" id="KW-0378">Hydrolase</keyword>
<evidence type="ECO:0000313" key="14">
    <source>
        <dbReference type="Proteomes" id="UP000683493"/>
    </source>
</evidence>
<dbReference type="PANTHER" id="PTHR32120:SF10">
    <property type="entry name" value="SMALL RIBOSOMAL SUBUNIT BIOGENESIS GTPASE RSGA"/>
    <property type="match status" value="1"/>
</dbReference>
<keyword evidence="5 10" id="KW-0547">Nucleotide-binding</keyword>
<comment type="subunit">
    <text evidence="10">Monomer. Associates with 30S ribosomal subunit, binds 16S rRNA.</text>
</comment>
<evidence type="ECO:0000256" key="6">
    <source>
        <dbReference type="ARBA" id="ARBA00022801"/>
    </source>
</evidence>
<dbReference type="InterPro" id="IPR004881">
    <property type="entry name" value="Ribosome_biogen_GTPase_RsgA"/>
</dbReference>
<proteinExistence type="inferred from homology"/>
<keyword evidence="4 10" id="KW-0699">rRNA-binding</keyword>
<dbReference type="CDD" id="cd01854">
    <property type="entry name" value="YjeQ_EngC"/>
    <property type="match status" value="1"/>
</dbReference>
<sequence length="358" mass="39423">MSNKQSELEKLGWNERFERLAALQGESIETVARVAAVDRDQLLLLNDTGTFRAKLSGSYLHHHRRPEELPCVGDWVCVEKGLNDDFGLIHTVLDRRTSLCRKAVGGVNESQMIAANIDYVIVVQSCHYDFNLNRLERYLVMIMEGGATPCVLLTKTDLVEPDVLTAQLSQIRAAGITAPVLPLSNMTGEGIDELKRNLLPGMTYCFVGSSGVGKSTIINELIGGGSLETQGLSATGEGKHTTVRRELILLGNGALVIDNPGMREFGIIGVENGIGRSFVDIEALASSCRYRDCTHTSEPGCAVLDALSAGEVDEEHYKNYTKLKAESEFYQMSYAEKRKKDRDFGKYIKSVKNDLRGE</sequence>
<evidence type="ECO:0000256" key="9">
    <source>
        <dbReference type="ARBA" id="ARBA00023134"/>
    </source>
</evidence>
<feature type="binding site" evidence="10">
    <location>
        <position position="295"/>
    </location>
    <ligand>
        <name>Zn(2+)</name>
        <dbReference type="ChEBI" id="CHEBI:29105"/>
    </ligand>
</feature>
<feature type="binding site" evidence="10">
    <location>
        <position position="301"/>
    </location>
    <ligand>
        <name>Zn(2+)</name>
        <dbReference type="ChEBI" id="CHEBI:29105"/>
    </ligand>
</feature>